<dbReference type="InterPro" id="IPR010987">
    <property type="entry name" value="Glutathione-S-Trfase_C-like"/>
</dbReference>
<dbReference type="Pfam" id="PF13410">
    <property type="entry name" value="GST_C_2"/>
    <property type="match status" value="1"/>
</dbReference>
<dbReference type="InterPro" id="IPR036249">
    <property type="entry name" value="Thioredoxin-like_sf"/>
</dbReference>
<dbReference type="PANTHER" id="PTHR32419:SF6">
    <property type="entry name" value="GLUTATHIONE S-TRANSFERASE OMEGA-LIKE 1-RELATED"/>
    <property type="match status" value="1"/>
</dbReference>
<proteinExistence type="predicted"/>
<dbReference type="Gene3D" id="1.20.1050.10">
    <property type="match status" value="1"/>
</dbReference>
<dbReference type="PANTHER" id="PTHR32419">
    <property type="entry name" value="GLUTATHIONYL-HYDROQUINONE REDUCTASE"/>
    <property type="match status" value="1"/>
</dbReference>
<dbReference type="SUPFAM" id="SSF52833">
    <property type="entry name" value="Thioredoxin-like"/>
    <property type="match status" value="1"/>
</dbReference>
<sequence length="290" mass="32322">FPPAKGRYVVYAAAGCPWAARVVTLLALKQLDTDAIRVIYVAPEISSQGWIFDAAHPDPLYGAPTLRALYDRSLQRQTGDASARHAGKVTVPVLWDTTTEQIVNNESGDIIRMLDGFEPWAGRRGLDLYPAAHRAAIDEACAYYLTHLNQAVAQAGSATSQDAYAAAVGKVHAAMDRAEATLAQSPWLLGDRFTEVDLRVYVTLIRNDPVFMTLWRVQRSIAWQYPHLLRFVRRIFQQPGVAATWRVDEVKRFFYLRDAAANPHRIVPLWNGPDLSVPVEMAPLIPEESS</sequence>
<gene>
    <name evidence="2" type="ORF">CAUPRSCDRAFT_7134</name>
    <name evidence="3" type="ORF">CXG81DRAFT_13494</name>
</gene>
<accession>A0A4P9X525</accession>
<dbReference type="InterPro" id="IPR004045">
    <property type="entry name" value="Glutathione_S-Trfase_N"/>
</dbReference>
<keyword evidence="2" id="KW-0808">Transferase</keyword>
<reference evidence="3" key="2">
    <citation type="submission" date="2018-04" db="EMBL/GenBank/DDBJ databases">
        <title>Leveraging single-cell genomics to expand the Fungal Tree of Life.</title>
        <authorList>
            <consortium name="DOE Joint Genome Institute"/>
            <person name="Ahrendt S.R."/>
            <person name="Quandt C.A."/>
            <person name="Ciobanu D."/>
            <person name="Clum A."/>
            <person name="Salamov A."/>
            <person name="Andreopoulos B."/>
            <person name="Cheng J.-F."/>
            <person name="Woyke T."/>
            <person name="Pelin A."/>
            <person name="Henrissat B."/>
            <person name="Benny G.L."/>
            <person name="Smith M.E."/>
            <person name="James T.Y."/>
            <person name="Grigoriev I.V."/>
        </authorList>
    </citation>
    <scope>NUCLEOTIDE SEQUENCE</scope>
    <source>
        <strain evidence="3">ATCC 52028</strain>
    </source>
</reference>
<dbReference type="OrthoDB" id="2309723at2759"/>
<dbReference type="AlphaFoldDB" id="A0A4P9X525"/>
<dbReference type="InterPro" id="IPR016639">
    <property type="entry name" value="GST_Omega/GSH"/>
</dbReference>
<evidence type="ECO:0000313" key="3">
    <source>
        <dbReference type="EMBL" id="RKP00218.1"/>
    </source>
</evidence>
<dbReference type="Proteomes" id="UP000274922">
    <property type="component" value="Unassembled WGS sequence"/>
</dbReference>
<evidence type="ECO:0000313" key="4">
    <source>
        <dbReference type="Proteomes" id="UP000268535"/>
    </source>
</evidence>
<keyword evidence="5" id="KW-1185">Reference proteome</keyword>
<name>A0A4P9X525_9FUNG</name>
<feature type="domain" description="GST C-terminal" evidence="1">
    <location>
        <begin position="130"/>
        <end position="254"/>
    </location>
</feature>
<dbReference type="Pfam" id="PF13409">
    <property type="entry name" value="GST_N_2"/>
    <property type="match status" value="1"/>
</dbReference>
<evidence type="ECO:0000259" key="1">
    <source>
        <dbReference type="PROSITE" id="PS50405"/>
    </source>
</evidence>
<dbReference type="Gene3D" id="3.40.30.10">
    <property type="entry name" value="Glutaredoxin"/>
    <property type="match status" value="1"/>
</dbReference>
<organism evidence="3 5">
    <name type="scientific">Caulochytrium protostelioides</name>
    <dbReference type="NCBI Taxonomy" id="1555241"/>
    <lineage>
        <taxon>Eukaryota</taxon>
        <taxon>Fungi</taxon>
        <taxon>Fungi incertae sedis</taxon>
        <taxon>Chytridiomycota</taxon>
        <taxon>Chytridiomycota incertae sedis</taxon>
        <taxon>Chytridiomycetes</taxon>
        <taxon>Caulochytriales</taxon>
        <taxon>Caulochytriaceae</taxon>
        <taxon>Caulochytrium</taxon>
    </lineage>
</organism>
<feature type="non-terminal residue" evidence="3">
    <location>
        <position position="1"/>
    </location>
</feature>
<dbReference type="InterPro" id="IPR036282">
    <property type="entry name" value="Glutathione-S-Trfase_C_sf"/>
</dbReference>
<dbReference type="SUPFAM" id="SSF47616">
    <property type="entry name" value="GST C-terminal domain-like"/>
    <property type="match status" value="1"/>
</dbReference>
<dbReference type="STRING" id="1555241.A0A4P9X525"/>
<dbReference type="PROSITE" id="PS50405">
    <property type="entry name" value="GST_CTER"/>
    <property type="match status" value="1"/>
</dbReference>
<evidence type="ECO:0000313" key="2">
    <source>
        <dbReference type="EMBL" id="RKO97027.1"/>
    </source>
</evidence>
<reference evidence="4 5" key="1">
    <citation type="journal article" date="2018" name="Nat. Microbiol.">
        <title>Leveraging single-cell genomics to expand the fungal tree of life.</title>
        <authorList>
            <person name="Ahrendt S.R."/>
            <person name="Quandt C.A."/>
            <person name="Ciobanu D."/>
            <person name="Clum A."/>
            <person name="Salamov A."/>
            <person name="Andreopoulos B."/>
            <person name="Cheng J.F."/>
            <person name="Woyke T."/>
            <person name="Pelin A."/>
            <person name="Henrissat B."/>
            <person name="Reynolds N.K."/>
            <person name="Benny G.L."/>
            <person name="Smith M.E."/>
            <person name="James T.Y."/>
            <person name="Grigoriev I.V."/>
        </authorList>
    </citation>
    <scope>NUCLEOTIDE SEQUENCE [LARGE SCALE GENOMIC DNA]</scope>
    <source>
        <strain evidence="4 5">ATCC 52028</strain>
    </source>
</reference>
<reference evidence="2" key="3">
    <citation type="submission" date="2018-08" db="EMBL/GenBank/DDBJ databases">
        <title>Leveraging single-cell genomics to expand the Fungal Tree of Life.</title>
        <authorList>
            <consortium name="DOE Joint Genome Institute"/>
            <person name="Ahrendt S.R."/>
            <person name="Quandt C.A."/>
            <person name="Ciobanu D."/>
            <person name="Clum A."/>
            <person name="Salamov A."/>
            <person name="Andreopoulos B."/>
            <person name="Cheng J.-F."/>
            <person name="Woyke T."/>
            <person name="Pelin A."/>
            <person name="Henrissat B."/>
            <person name="Reynolds N."/>
            <person name="Benny G.L."/>
            <person name="Smith M.E."/>
            <person name="James T.Y."/>
            <person name="Grigoriev I.V."/>
        </authorList>
    </citation>
    <scope>NUCLEOTIDE SEQUENCE</scope>
    <source>
        <strain evidence="2">ATCC 52028</strain>
    </source>
</reference>
<protein>
    <submittedName>
        <fullName evidence="2">Glutathione S-transferase domain-containing protein</fullName>
    </submittedName>
</protein>
<evidence type="ECO:0000313" key="5">
    <source>
        <dbReference type="Proteomes" id="UP000274922"/>
    </source>
</evidence>
<dbReference type="EMBL" id="ML014229">
    <property type="protein sequence ID" value="RKP00218.1"/>
    <property type="molecule type" value="Genomic_DNA"/>
</dbReference>
<dbReference type="Proteomes" id="UP000268535">
    <property type="component" value="Unassembled WGS sequence"/>
</dbReference>
<dbReference type="GO" id="GO:0005737">
    <property type="term" value="C:cytoplasm"/>
    <property type="evidence" value="ECO:0007669"/>
    <property type="project" value="TreeGrafter"/>
</dbReference>
<dbReference type="EMBL" id="ML009454">
    <property type="protein sequence ID" value="RKO97027.1"/>
    <property type="molecule type" value="Genomic_DNA"/>
</dbReference>
<dbReference type="GO" id="GO:0004364">
    <property type="term" value="F:glutathione transferase activity"/>
    <property type="evidence" value="ECO:0007669"/>
    <property type="project" value="InterPro"/>
</dbReference>